<gene>
    <name evidence="8" type="ORF">ACFSUE_05695</name>
</gene>
<dbReference type="InterPro" id="IPR003593">
    <property type="entry name" value="AAA+_ATPase"/>
</dbReference>
<evidence type="ECO:0000259" key="7">
    <source>
        <dbReference type="PROSITE" id="PS51372"/>
    </source>
</evidence>
<comment type="caution">
    <text evidence="8">The sequence shown here is derived from an EMBL/GenBank/DDBJ whole genome shotgun (WGS) entry which is preliminary data.</text>
</comment>
<protein>
    <submittedName>
        <fullName evidence="8">Sigma 54-interacting transcriptional regulator</fullName>
    </submittedName>
</protein>
<dbReference type="InterPro" id="IPR002078">
    <property type="entry name" value="Sigma_54_int"/>
</dbReference>
<dbReference type="InterPro" id="IPR025662">
    <property type="entry name" value="Sigma_54_int_dom_ATP-bd_1"/>
</dbReference>
<dbReference type="PROSITE" id="PS00675">
    <property type="entry name" value="SIGMA54_INTERACT_1"/>
    <property type="match status" value="1"/>
</dbReference>
<feature type="domain" description="PRD" evidence="7">
    <location>
        <begin position="791"/>
        <end position="893"/>
    </location>
</feature>
<evidence type="ECO:0000256" key="1">
    <source>
        <dbReference type="ARBA" id="ARBA00022679"/>
    </source>
</evidence>
<dbReference type="Pfam" id="PF13412">
    <property type="entry name" value="HTH_24"/>
    <property type="match status" value="1"/>
</dbReference>
<dbReference type="InterPro" id="IPR004701">
    <property type="entry name" value="PTS_EIIA_man-typ"/>
</dbReference>
<feature type="domain" description="PTS EIIA type-4" evidence="6">
    <location>
        <begin position="538"/>
        <end position="671"/>
    </location>
</feature>
<dbReference type="SUPFAM" id="SSF46785">
    <property type="entry name" value="Winged helix' DNA-binding domain"/>
    <property type="match status" value="1"/>
</dbReference>
<dbReference type="SUPFAM" id="SSF52540">
    <property type="entry name" value="P-loop containing nucleoside triphosphate hydrolases"/>
    <property type="match status" value="1"/>
</dbReference>
<keyword evidence="9" id="KW-1185">Reference proteome</keyword>
<dbReference type="Pfam" id="PF00158">
    <property type="entry name" value="Sigma54_activat"/>
    <property type="match status" value="1"/>
</dbReference>
<reference evidence="9" key="1">
    <citation type="journal article" date="2019" name="Int. J. Syst. Evol. Microbiol.">
        <title>The Global Catalogue of Microorganisms (GCM) 10K type strain sequencing project: providing services to taxonomists for standard genome sequencing and annotation.</title>
        <authorList>
            <consortium name="The Broad Institute Genomics Platform"/>
            <consortium name="The Broad Institute Genome Sequencing Center for Infectious Disease"/>
            <person name="Wu L."/>
            <person name="Ma J."/>
        </authorList>
    </citation>
    <scope>NUCLEOTIDE SEQUENCE [LARGE SCALE GENOMIC DNA]</scope>
    <source>
        <strain evidence="9">TISTR 2466</strain>
    </source>
</reference>
<dbReference type="RefSeq" id="WP_253058465.1">
    <property type="nucleotide sequence ID" value="NZ_JAMXWM010000002.1"/>
</dbReference>
<name>A0ABW5S050_9BACL</name>
<keyword evidence="4" id="KW-0238">DNA-binding</keyword>
<keyword evidence="3" id="KW-0067">ATP-binding</keyword>
<dbReference type="InterPro" id="IPR011608">
    <property type="entry name" value="PRD"/>
</dbReference>
<proteinExistence type="predicted"/>
<keyword evidence="2" id="KW-0547">Nucleotide-binding</keyword>
<dbReference type="InterPro" id="IPR036388">
    <property type="entry name" value="WH-like_DNA-bd_sf"/>
</dbReference>
<accession>A0ABW5S050</accession>
<evidence type="ECO:0000256" key="4">
    <source>
        <dbReference type="ARBA" id="ARBA00023125"/>
    </source>
</evidence>
<feature type="domain" description="Sigma-54 factor interaction" evidence="5">
    <location>
        <begin position="93"/>
        <end position="327"/>
    </location>
</feature>
<dbReference type="EMBL" id="JBHUMQ010000015">
    <property type="protein sequence ID" value="MFD2693126.1"/>
    <property type="molecule type" value="Genomic_DNA"/>
</dbReference>
<dbReference type="InterPro" id="IPR036662">
    <property type="entry name" value="PTS_EIIA_man-typ_sf"/>
</dbReference>
<dbReference type="Gene3D" id="3.40.50.300">
    <property type="entry name" value="P-loop containing nucleotide triphosphate hydrolases"/>
    <property type="match status" value="1"/>
</dbReference>
<evidence type="ECO:0000313" key="8">
    <source>
        <dbReference type="EMBL" id="MFD2693126.1"/>
    </source>
</evidence>
<evidence type="ECO:0000256" key="2">
    <source>
        <dbReference type="ARBA" id="ARBA00022741"/>
    </source>
</evidence>
<dbReference type="PROSITE" id="PS51372">
    <property type="entry name" value="PRD_2"/>
    <property type="match status" value="1"/>
</dbReference>
<dbReference type="PANTHER" id="PTHR32071:SF38">
    <property type="entry name" value="PSP OPERON TRANSCRIPTIONAL ACTIVATOR"/>
    <property type="match status" value="1"/>
</dbReference>
<dbReference type="Gene3D" id="1.10.10.10">
    <property type="entry name" value="Winged helix-like DNA-binding domain superfamily/Winged helix DNA-binding domain"/>
    <property type="match status" value="1"/>
</dbReference>
<dbReference type="InterPro" id="IPR027417">
    <property type="entry name" value="P-loop_NTPase"/>
</dbReference>
<keyword evidence="1" id="KW-0808">Transferase</keyword>
<organism evidence="8 9">
    <name type="scientific">Sporolactobacillus shoreicorticis</name>
    <dbReference type="NCBI Taxonomy" id="1923877"/>
    <lineage>
        <taxon>Bacteria</taxon>
        <taxon>Bacillati</taxon>
        <taxon>Bacillota</taxon>
        <taxon>Bacilli</taxon>
        <taxon>Bacillales</taxon>
        <taxon>Sporolactobacillaceae</taxon>
        <taxon>Sporolactobacillus</taxon>
    </lineage>
</organism>
<dbReference type="CDD" id="cd00009">
    <property type="entry name" value="AAA"/>
    <property type="match status" value="1"/>
</dbReference>
<dbReference type="Proteomes" id="UP001597399">
    <property type="component" value="Unassembled WGS sequence"/>
</dbReference>
<dbReference type="InterPro" id="IPR036390">
    <property type="entry name" value="WH_DNA-bd_sf"/>
</dbReference>
<evidence type="ECO:0000259" key="6">
    <source>
        <dbReference type="PROSITE" id="PS51096"/>
    </source>
</evidence>
<dbReference type="Pfam" id="PF00874">
    <property type="entry name" value="PRD"/>
    <property type="match status" value="1"/>
</dbReference>
<sequence>MKDKTENKIFIALKQLAPSATTTQIAEQIGLSRAVTSNYLNKLNKKNIVTKEGRRPVYWSFTSKQQKFANESEKQGRQEKGAHHHEDDVFRAFIGACGSQKKVIQQCKAAITYPPNGLPILITGESGVGKSFLASLIYNYAKQTQIISKNAPFKVLNCADYANNPELLSGMLFGYKKGSFTGAENDRPGILDYADGGYLFLDEIHRLSYENQEKLFVFMDKGHYFRLGESERWRHAKVRLIFATTENSNTILLETFRRRISVKLVLAGLNQRYEYEKIALIRLFYSEEAKRLNRQFRVDDSVLQLLSSGQIEGNIGGIRNAIQLSCANAFVKDRKNTRLEITLEEMPQIPAHLFERNAVFNEIGLIVDPNNQVTDFQKNPVRQIHLIENLNDFIQKLKDLEASGPSSELIFAFNKLSKTIMDEQHRGWIISPLWSDFLYDKTHREMTQFFSKYGITEKQPLVQKLLLYMEFFNSFTIDLPEELDLPQVMNMLRIKYPKAIYLVSMWKQKNQLFKEISGDMIDVFYILSIHDQLDDKVNLSGLLIAHGNSTASSIQEVVNRMYGTFVFEAFDMPITSSVSDIVVRVRDYLRYFNRSKGLILIVDMGSLGRLYATIKHDIKGDLLIINNLTTSIALDVGIKMINDVPFKEISVAAAEDYKVKTQYFEAVEKNIMISCMSGMGIAERIKEILSSFIYPDKLRLITLEYKEIQELFSRQNTVNISNTVLLITTTDLDQKNLNFPCLNIYDTLRDNGEQMWEILESFMNRDSFQQMMKQLVTFFSIEGVAARLEILNPNIVIAESETIISNFESYYSIRLNGFERINIFMHLSMMFERLILNHGERNVDDFQSSNASEHEQEFFKVALGILNSAEKKFNITITHKEVHLLYVLLKRII</sequence>
<dbReference type="InterPro" id="IPR036634">
    <property type="entry name" value="PRD_sf"/>
</dbReference>
<dbReference type="SUPFAM" id="SSF53062">
    <property type="entry name" value="PTS system fructose IIA component-like"/>
    <property type="match status" value="1"/>
</dbReference>
<evidence type="ECO:0000259" key="5">
    <source>
        <dbReference type="PROSITE" id="PS50045"/>
    </source>
</evidence>
<evidence type="ECO:0000313" key="9">
    <source>
        <dbReference type="Proteomes" id="UP001597399"/>
    </source>
</evidence>
<evidence type="ECO:0000256" key="3">
    <source>
        <dbReference type="ARBA" id="ARBA00022840"/>
    </source>
</evidence>
<dbReference type="PANTHER" id="PTHR32071">
    <property type="entry name" value="TRANSCRIPTIONAL REGULATORY PROTEIN"/>
    <property type="match status" value="1"/>
</dbReference>
<dbReference type="SMART" id="SM00382">
    <property type="entry name" value="AAA"/>
    <property type="match status" value="1"/>
</dbReference>
<dbReference type="Gene3D" id="1.10.1790.10">
    <property type="entry name" value="PRD domain"/>
    <property type="match status" value="1"/>
</dbReference>
<dbReference type="SUPFAM" id="SSF63520">
    <property type="entry name" value="PTS-regulatory domain, PRD"/>
    <property type="match status" value="1"/>
</dbReference>
<dbReference type="PROSITE" id="PS51096">
    <property type="entry name" value="PTS_EIIA_TYPE_4"/>
    <property type="match status" value="1"/>
</dbReference>
<dbReference type="PROSITE" id="PS50045">
    <property type="entry name" value="SIGMA54_INTERACT_4"/>
    <property type="match status" value="1"/>
</dbReference>
<dbReference type="Gene3D" id="3.40.50.510">
    <property type="entry name" value="Phosphotransferase system, mannose-type IIA component"/>
    <property type="match status" value="1"/>
</dbReference>